<evidence type="ECO:0000256" key="3">
    <source>
        <dbReference type="ARBA" id="ARBA00022900"/>
    </source>
</evidence>
<dbReference type="FunCoup" id="G3VBX6">
    <property type="interactions" value="90"/>
</dbReference>
<dbReference type="PROSITE" id="PS00284">
    <property type="entry name" value="SERPIN"/>
    <property type="match status" value="1"/>
</dbReference>
<dbReference type="FunFam" id="2.30.39.10:FF:000002">
    <property type="entry name" value="Serpin family D member 1"/>
    <property type="match status" value="1"/>
</dbReference>
<dbReference type="InterPro" id="IPR042185">
    <property type="entry name" value="Serpin_sf_2"/>
</dbReference>
<keyword evidence="2" id="KW-0646">Protease inhibitor</keyword>
<feature type="compositionally biased region" description="Basic and acidic residues" evidence="5">
    <location>
        <begin position="432"/>
        <end position="442"/>
    </location>
</feature>
<dbReference type="GeneTree" id="ENSGT00940000154392"/>
<dbReference type="InterPro" id="IPR023796">
    <property type="entry name" value="Serpin_dom"/>
</dbReference>
<dbReference type="InterPro" id="IPR036186">
    <property type="entry name" value="Serpin_sf"/>
</dbReference>
<dbReference type="Pfam" id="PF00079">
    <property type="entry name" value="Serpin"/>
    <property type="match status" value="1"/>
</dbReference>
<evidence type="ECO:0000313" key="9">
    <source>
        <dbReference type="Proteomes" id="UP000007648"/>
    </source>
</evidence>
<feature type="domain" description="Serpin" evidence="7">
    <location>
        <begin position="57"/>
        <end position="417"/>
    </location>
</feature>
<evidence type="ECO:0000256" key="4">
    <source>
        <dbReference type="RuleBase" id="RU000411"/>
    </source>
</evidence>
<dbReference type="SMART" id="SM00093">
    <property type="entry name" value="SERPIN"/>
    <property type="match status" value="1"/>
</dbReference>
<dbReference type="OrthoDB" id="671595at2759"/>
<evidence type="ECO:0000259" key="7">
    <source>
        <dbReference type="SMART" id="SM00093"/>
    </source>
</evidence>
<dbReference type="PANTHER" id="PTHR11461">
    <property type="entry name" value="SERINE PROTEASE INHIBITOR, SERPIN"/>
    <property type="match status" value="1"/>
</dbReference>
<dbReference type="GO" id="GO:0004867">
    <property type="term" value="F:serine-type endopeptidase inhibitor activity"/>
    <property type="evidence" value="ECO:0007669"/>
    <property type="project" value="UniProtKB-KW"/>
</dbReference>
<dbReference type="Proteomes" id="UP000007648">
    <property type="component" value="Unassembled WGS sequence"/>
</dbReference>
<dbReference type="InterPro" id="IPR023795">
    <property type="entry name" value="Serpin_CS"/>
</dbReference>
<dbReference type="InParanoid" id="G3VBX6"/>
<evidence type="ECO:0000256" key="2">
    <source>
        <dbReference type="ARBA" id="ARBA00022690"/>
    </source>
</evidence>
<dbReference type="SUPFAM" id="SSF56574">
    <property type="entry name" value="Serpins"/>
    <property type="match status" value="1"/>
</dbReference>
<keyword evidence="6" id="KW-0732">Signal</keyword>
<protein>
    <submittedName>
        <fullName evidence="8">Serpin family A member 3</fullName>
    </submittedName>
</protein>
<dbReference type="GO" id="GO:0005615">
    <property type="term" value="C:extracellular space"/>
    <property type="evidence" value="ECO:0007669"/>
    <property type="project" value="Ensembl"/>
</dbReference>
<dbReference type="FunFam" id="3.30.497.10:FF:000001">
    <property type="entry name" value="Serine protease inhibitor"/>
    <property type="match status" value="1"/>
</dbReference>
<dbReference type="InterPro" id="IPR000215">
    <property type="entry name" value="Serpin_fam"/>
</dbReference>
<dbReference type="Gene3D" id="2.30.39.10">
    <property type="entry name" value="Alpha-1-antitrypsin, domain 1"/>
    <property type="match status" value="1"/>
</dbReference>
<feature type="region of interest" description="Disordered" evidence="5">
    <location>
        <begin position="419"/>
        <end position="442"/>
    </location>
</feature>
<name>G3VBX6_SARHA</name>
<feature type="chain" id="PRO_5029612934" evidence="6">
    <location>
        <begin position="21"/>
        <end position="442"/>
    </location>
</feature>
<dbReference type="Gene3D" id="3.30.497.10">
    <property type="entry name" value="Antithrombin, subunit I, domain 2"/>
    <property type="match status" value="1"/>
</dbReference>
<evidence type="ECO:0000313" key="8">
    <source>
        <dbReference type="Ensembl" id="ENSSHAP00000000680.2"/>
    </source>
</evidence>
<dbReference type="PANTHER" id="PTHR11461:SF145">
    <property type="entry name" value="ALPHA-1-ANTICHYMOTRYPSIN"/>
    <property type="match status" value="1"/>
</dbReference>
<evidence type="ECO:0000256" key="6">
    <source>
        <dbReference type="SAM" id="SignalP"/>
    </source>
</evidence>
<reference evidence="8" key="3">
    <citation type="submission" date="2025-09" db="UniProtKB">
        <authorList>
            <consortium name="Ensembl"/>
        </authorList>
    </citation>
    <scope>IDENTIFICATION</scope>
</reference>
<evidence type="ECO:0000256" key="1">
    <source>
        <dbReference type="ARBA" id="ARBA00009500"/>
    </source>
</evidence>
<dbReference type="Ensembl" id="ENSSHAT00000000690.2">
    <property type="protein sequence ID" value="ENSSHAP00000000680.2"/>
    <property type="gene ID" value="ENSSHAG00000000608.2"/>
</dbReference>
<accession>G3VBX6</accession>
<keyword evidence="3" id="KW-0722">Serine protease inhibitor</keyword>
<comment type="similarity">
    <text evidence="1 4">Belongs to the serpin family.</text>
</comment>
<evidence type="ECO:0000256" key="5">
    <source>
        <dbReference type="SAM" id="MobiDB-lite"/>
    </source>
</evidence>
<organism evidence="8 9">
    <name type="scientific">Sarcophilus harrisii</name>
    <name type="common">Tasmanian devil</name>
    <name type="synonym">Sarcophilus laniarius</name>
    <dbReference type="NCBI Taxonomy" id="9305"/>
    <lineage>
        <taxon>Eukaryota</taxon>
        <taxon>Metazoa</taxon>
        <taxon>Chordata</taxon>
        <taxon>Craniata</taxon>
        <taxon>Vertebrata</taxon>
        <taxon>Euteleostomi</taxon>
        <taxon>Mammalia</taxon>
        <taxon>Metatheria</taxon>
        <taxon>Dasyuromorphia</taxon>
        <taxon>Dasyuridae</taxon>
        <taxon>Sarcophilus</taxon>
    </lineage>
</organism>
<keyword evidence="9" id="KW-1185">Reference proteome</keyword>
<proteinExistence type="inferred from homology"/>
<reference evidence="8" key="2">
    <citation type="submission" date="2025-08" db="UniProtKB">
        <authorList>
            <consortium name="Ensembl"/>
        </authorList>
    </citation>
    <scope>IDENTIFICATION</scope>
</reference>
<reference evidence="8 9" key="1">
    <citation type="journal article" date="2011" name="Proc. Natl. Acad. Sci. U.S.A.">
        <title>Genetic diversity and population structure of the endangered marsupial Sarcophilus harrisii (Tasmanian devil).</title>
        <authorList>
            <person name="Miller W."/>
            <person name="Hayes V.M."/>
            <person name="Ratan A."/>
            <person name="Petersen D.C."/>
            <person name="Wittekindt N.E."/>
            <person name="Miller J."/>
            <person name="Walenz B."/>
            <person name="Knight J."/>
            <person name="Qi J."/>
            <person name="Zhao F."/>
            <person name="Wang Q."/>
            <person name="Bedoya-Reina O.C."/>
            <person name="Katiyar N."/>
            <person name="Tomsho L.P."/>
            <person name="Kasson L.M."/>
            <person name="Hardie R.A."/>
            <person name="Woodbridge P."/>
            <person name="Tindall E.A."/>
            <person name="Bertelsen M.F."/>
            <person name="Dixon D."/>
            <person name="Pyecroft S."/>
            <person name="Helgen K.M."/>
            <person name="Lesk A.M."/>
            <person name="Pringle T.H."/>
            <person name="Patterson N."/>
            <person name="Zhang Y."/>
            <person name="Kreiss A."/>
            <person name="Woods G.M."/>
            <person name="Jones M.E."/>
            <person name="Schuster S.C."/>
        </authorList>
    </citation>
    <scope>NUCLEOTIDE SEQUENCE [LARGE SCALE GENOMIC DNA]</scope>
</reference>
<sequence>MKSAYLLGLLLAVFCVTGLCNPDTEEAQTGDQIQEQQLSGINPDFSSIYTSNADFAFHLYKKLVSEKNQENILFSPLSISTAFALLSLGARGTTLTETLEGLRFNLTETSEAEIHRSFQQLLRSLNLPNDEFQLSSGNALFTSKHIELLEKFQEDSKLLYSTEVFPANFQDSDLATKQINDYVKKQTQGKIENLFDRLDKNTIMVLVNHIFFKAKWETPFASSDTFKEKFFVSENKTVDVSMMGKAGFFTRIFQDKELFCTVVELKYRGNATALFILPDITKMKTVEDALSPEVLNKWKNSLQEREIQLYLPKFSISSNYELEKILPAIGIKELFTDHANLSGISGQAKNIKISKAVHKAVMDVDETGTEAAAATGVEFILTSMRFPSPIVINFDRPFMVILYNENNILFLAKVNNPQNEHHHEEEEEEEGAADKSGIKGNH</sequence>
<feature type="signal peptide" evidence="6">
    <location>
        <begin position="1"/>
        <end position="20"/>
    </location>
</feature>
<dbReference type="InterPro" id="IPR042178">
    <property type="entry name" value="Serpin_sf_1"/>
</dbReference>
<dbReference type="AlphaFoldDB" id="G3VBX6"/>
<gene>
    <name evidence="8" type="primary">SERPINA3</name>
</gene>